<feature type="compositionally biased region" description="Low complexity" evidence="8">
    <location>
        <begin position="260"/>
        <end position="272"/>
    </location>
</feature>
<dbReference type="GO" id="GO:0043565">
    <property type="term" value="F:sequence-specific DNA binding"/>
    <property type="evidence" value="ECO:0007669"/>
    <property type="project" value="InterPro"/>
</dbReference>
<dbReference type="InterPro" id="IPR036390">
    <property type="entry name" value="WH_DNA-bd_sf"/>
</dbReference>
<dbReference type="Pfam" id="PF00447">
    <property type="entry name" value="HSF_DNA-bind"/>
    <property type="match status" value="1"/>
</dbReference>
<proteinExistence type="inferred from homology"/>
<dbReference type="Proteomes" id="UP000242180">
    <property type="component" value="Unassembled WGS sequence"/>
</dbReference>
<evidence type="ECO:0000256" key="8">
    <source>
        <dbReference type="SAM" id="MobiDB-lite"/>
    </source>
</evidence>
<feature type="region of interest" description="Disordered" evidence="8">
    <location>
        <begin position="128"/>
        <end position="158"/>
    </location>
</feature>
<keyword evidence="3" id="KW-0805">Transcription regulation</keyword>
<evidence type="ECO:0000256" key="3">
    <source>
        <dbReference type="ARBA" id="ARBA00023015"/>
    </source>
</evidence>
<evidence type="ECO:0000256" key="7">
    <source>
        <dbReference type="RuleBase" id="RU004020"/>
    </source>
</evidence>
<dbReference type="FunFam" id="1.10.10.10:FF:000027">
    <property type="entry name" value="Heat shock transcription factor 1"/>
    <property type="match status" value="1"/>
</dbReference>
<dbReference type="InParanoid" id="A0A1X2HF81"/>
<evidence type="ECO:0000313" key="11">
    <source>
        <dbReference type="Proteomes" id="UP000242180"/>
    </source>
</evidence>
<keyword evidence="5" id="KW-0804">Transcription</keyword>
<protein>
    <recommendedName>
        <fullName evidence="9">HSF-type DNA-binding domain-containing protein</fullName>
    </recommendedName>
</protein>
<keyword evidence="4" id="KW-0238">DNA-binding</keyword>
<comment type="caution">
    <text evidence="10">The sequence shown here is derived from an EMBL/GenBank/DDBJ whole genome shotgun (WGS) entry which is preliminary data.</text>
</comment>
<dbReference type="SMART" id="SM00415">
    <property type="entry name" value="HSF"/>
    <property type="match status" value="1"/>
</dbReference>
<accession>A0A1X2HF81</accession>
<dbReference type="Gene3D" id="1.10.10.10">
    <property type="entry name" value="Winged helix-like DNA-binding domain superfamily/Winged helix DNA-binding domain"/>
    <property type="match status" value="1"/>
</dbReference>
<reference evidence="10 11" key="1">
    <citation type="submission" date="2016-07" db="EMBL/GenBank/DDBJ databases">
        <title>Pervasive Adenine N6-methylation of Active Genes in Fungi.</title>
        <authorList>
            <consortium name="DOE Joint Genome Institute"/>
            <person name="Mondo S.J."/>
            <person name="Dannebaum R.O."/>
            <person name="Kuo R.C."/>
            <person name="Labutti K."/>
            <person name="Haridas S."/>
            <person name="Kuo A."/>
            <person name="Salamov A."/>
            <person name="Ahrendt S.R."/>
            <person name="Lipzen A."/>
            <person name="Sullivan W."/>
            <person name="Andreopoulos W.B."/>
            <person name="Clum A."/>
            <person name="Lindquist E."/>
            <person name="Daum C."/>
            <person name="Ramamoorthy G.K."/>
            <person name="Gryganskyi A."/>
            <person name="Culley D."/>
            <person name="Magnuson J.K."/>
            <person name="James T.Y."/>
            <person name="O'Malley M.A."/>
            <person name="Stajich J.E."/>
            <person name="Spatafora J.W."/>
            <person name="Visel A."/>
            <person name="Grigoriev I.V."/>
        </authorList>
    </citation>
    <scope>NUCLEOTIDE SEQUENCE [LARGE SCALE GENOMIC DNA]</scope>
    <source>
        <strain evidence="10 11">NRRL 2496</strain>
    </source>
</reference>
<keyword evidence="6" id="KW-0539">Nucleus</keyword>
<comment type="similarity">
    <text evidence="2 7">Belongs to the HSF family.</text>
</comment>
<keyword evidence="11" id="KW-1185">Reference proteome</keyword>
<dbReference type="OrthoDB" id="60033at2759"/>
<dbReference type="AlphaFoldDB" id="A0A1X2HF81"/>
<organism evidence="10 11">
    <name type="scientific">Syncephalastrum racemosum</name>
    <name type="common">Filamentous fungus</name>
    <dbReference type="NCBI Taxonomy" id="13706"/>
    <lineage>
        <taxon>Eukaryota</taxon>
        <taxon>Fungi</taxon>
        <taxon>Fungi incertae sedis</taxon>
        <taxon>Mucoromycota</taxon>
        <taxon>Mucoromycotina</taxon>
        <taxon>Mucoromycetes</taxon>
        <taxon>Mucorales</taxon>
        <taxon>Syncephalastraceae</taxon>
        <taxon>Syncephalastrum</taxon>
    </lineage>
</organism>
<evidence type="ECO:0000259" key="9">
    <source>
        <dbReference type="PROSITE" id="PS00434"/>
    </source>
</evidence>
<dbReference type="SUPFAM" id="SSF46785">
    <property type="entry name" value="Winged helix' DNA-binding domain"/>
    <property type="match status" value="1"/>
</dbReference>
<feature type="compositionally biased region" description="Low complexity" evidence="8">
    <location>
        <begin position="239"/>
        <end position="252"/>
    </location>
</feature>
<gene>
    <name evidence="10" type="ORF">BCR43DRAFT_545897</name>
</gene>
<dbReference type="PROSITE" id="PS00434">
    <property type="entry name" value="HSF_DOMAIN"/>
    <property type="match status" value="1"/>
</dbReference>
<sequence length="339" mass="37367">MLGTAIATPTTEQPSTALISTRKHLILPNVPPFLNKLYNMVCDPTTDDLIYWSDDGMAFVVDNHVEFANAVLPRFFKHCNFASFVRQLNMYGFHKVPQLDSNSASLAAQGNQERLTFSNPHFQRGRPEYLTRVNRKKGREDASKSSSPTSTPTRKSNVDLHQILEEISAIKRHQSNVSSELKRIQLDNQLLWQETLAARERHQQQQDTIDKILQFLASVFSIESKRHHAVGATANATVAPASSCSSSPAGSPKLRRSSPATTATTTTNTTTASKKRPFLLEDVDASLSPADFIVSPAKLTRIGNEAVPSPLNEKGMCMADSDVWGFHDSLDGPRAVHSA</sequence>
<dbReference type="InterPro" id="IPR036388">
    <property type="entry name" value="WH-like_DNA-bd_sf"/>
</dbReference>
<feature type="domain" description="HSF-type DNA-binding" evidence="9">
    <location>
        <begin position="72"/>
        <end position="96"/>
    </location>
</feature>
<evidence type="ECO:0000256" key="1">
    <source>
        <dbReference type="ARBA" id="ARBA00004123"/>
    </source>
</evidence>
<evidence type="ECO:0000256" key="6">
    <source>
        <dbReference type="ARBA" id="ARBA00023242"/>
    </source>
</evidence>
<dbReference type="GO" id="GO:0003700">
    <property type="term" value="F:DNA-binding transcription factor activity"/>
    <property type="evidence" value="ECO:0007669"/>
    <property type="project" value="InterPro"/>
</dbReference>
<feature type="region of interest" description="Disordered" evidence="8">
    <location>
        <begin position="239"/>
        <end position="273"/>
    </location>
</feature>
<evidence type="ECO:0000256" key="5">
    <source>
        <dbReference type="ARBA" id="ARBA00023163"/>
    </source>
</evidence>
<name>A0A1X2HF81_SYNRA</name>
<evidence type="ECO:0000256" key="2">
    <source>
        <dbReference type="ARBA" id="ARBA00006403"/>
    </source>
</evidence>
<dbReference type="GO" id="GO:0005634">
    <property type="term" value="C:nucleus"/>
    <property type="evidence" value="ECO:0007669"/>
    <property type="project" value="UniProtKB-SubCell"/>
</dbReference>
<dbReference type="PANTHER" id="PTHR10015">
    <property type="entry name" value="HEAT SHOCK TRANSCRIPTION FACTOR"/>
    <property type="match status" value="1"/>
</dbReference>
<dbReference type="STRING" id="13706.A0A1X2HF81"/>
<dbReference type="PRINTS" id="PR00056">
    <property type="entry name" value="HSFDOMAIN"/>
</dbReference>
<feature type="compositionally biased region" description="Low complexity" evidence="8">
    <location>
        <begin position="144"/>
        <end position="155"/>
    </location>
</feature>
<evidence type="ECO:0000313" key="10">
    <source>
        <dbReference type="EMBL" id="ORY97562.1"/>
    </source>
</evidence>
<dbReference type="InterPro" id="IPR000232">
    <property type="entry name" value="HSF_DNA-bd"/>
</dbReference>
<dbReference type="EMBL" id="MCGN01000004">
    <property type="protein sequence ID" value="ORY97562.1"/>
    <property type="molecule type" value="Genomic_DNA"/>
</dbReference>
<dbReference type="PANTHER" id="PTHR10015:SF427">
    <property type="entry name" value="HEAT SHOCK FACTOR PROTEIN"/>
    <property type="match status" value="1"/>
</dbReference>
<comment type="subcellular location">
    <subcellularLocation>
        <location evidence="1">Nucleus</location>
    </subcellularLocation>
</comment>
<evidence type="ECO:0000256" key="4">
    <source>
        <dbReference type="ARBA" id="ARBA00023125"/>
    </source>
</evidence>